<keyword evidence="1" id="KW-0866">Nonsense-mediated mRNA decay</keyword>
<proteinExistence type="predicted"/>
<reference evidence="5 6" key="1">
    <citation type="submission" date="2024-02" db="EMBL/GenBank/DDBJ databases">
        <title>Discinaceae phylogenomics.</title>
        <authorList>
            <person name="Dirks A.C."/>
            <person name="James T.Y."/>
        </authorList>
    </citation>
    <scope>NUCLEOTIDE SEQUENCE [LARGE SCALE GENOMIC DNA]</scope>
    <source>
        <strain evidence="5 6">ACD0624</strain>
    </source>
</reference>
<dbReference type="EMBL" id="JBBBZM010000240">
    <property type="protein sequence ID" value="KAL0631503.1"/>
    <property type="molecule type" value="Genomic_DNA"/>
</dbReference>
<feature type="compositionally biased region" description="Polar residues" evidence="2">
    <location>
        <begin position="1"/>
        <end position="16"/>
    </location>
</feature>
<dbReference type="InterPro" id="IPR029060">
    <property type="entry name" value="PIN-like_dom_sf"/>
</dbReference>
<dbReference type="SUPFAM" id="SSF48452">
    <property type="entry name" value="TPR-like"/>
    <property type="match status" value="1"/>
</dbReference>
<evidence type="ECO:0000256" key="2">
    <source>
        <dbReference type="SAM" id="MobiDB-lite"/>
    </source>
</evidence>
<evidence type="ECO:0000259" key="4">
    <source>
        <dbReference type="Pfam" id="PF13638"/>
    </source>
</evidence>
<feature type="region of interest" description="Disordered" evidence="2">
    <location>
        <begin position="1021"/>
        <end position="1042"/>
    </location>
</feature>
<dbReference type="Proteomes" id="UP001447188">
    <property type="component" value="Unassembled WGS sequence"/>
</dbReference>
<protein>
    <recommendedName>
        <fullName evidence="7">PIN domain-containing protein</fullName>
    </recommendedName>
</protein>
<evidence type="ECO:0000259" key="3">
    <source>
        <dbReference type="Pfam" id="PF10373"/>
    </source>
</evidence>
<dbReference type="Gene3D" id="3.40.50.1010">
    <property type="entry name" value="5'-nuclease"/>
    <property type="match status" value="1"/>
</dbReference>
<dbReference type="InterPro" id="IPR002716">
    <property type="entry name" value="PIN_dom"/>
</dbReference>
<dbReference type="SUPFAM" id="SSF88723">
    <property type="entry name" value="PIN domain-like"/>
    <property type="match status" value="1"/>
</dbReference>
<feature type="region of interest" description="Disordered" evidence="2">
    <location>
        <begin position="128"/>
        <end position="227"/>
    </location>
</feature>
<organism evidence="5 6">
    <name type="scientific">Discina gigas</name>
    <dbReference type="NCBI Taxonomy" id="1032678"/>
    <lineage>
        <taxon>Eukaryota</taxon>
        <taxon>Fungi</taxon>
        <taxon>Dikarya</taxon>
        <taxon>Ascomycota</taxon>
        <taxon>Pezizomycotina</taxon>
        <taxon>Pezizomycetes</taxon>
        <taxon>Pezizales</taxon>
        <taxon>Discinaceae</taxon>
        <taxon>Discina</taxon>
    </lineage>
</organism>
<gene>
    <name evidence="5" type="ORF">Q9L58_009625</name>
</gene>
<evidence type="ECO:0000313" key="5">
    <source>
        <dbReference type="EMBL" id="KAL0631503.1"/>
    </source>
</evidence>
<dbReference type="PANTHER" id="PTHR15696">
    <property type="entry name" value="SMG-7 SUPPRESSOR WITH MORPHOLOGICAL EFFECT ON GENITALIA PROTEIN 7"/>
    <property type="match status" value="1"/>
</dbReference>
<keyword evidence="6" id="KW-1185">Reference proteome</keyword>
<feature type="region of interest" description="Disordered" evidence="2">
    <location>
        <begin position="1"/>
        <end position="114"/>
    </location>
</feature>
<dbReference type="Gene3D" id="1.25.40.10">
    <property type="entry name" value="Tetratricopeptide repeat domain"/>
    <property type="match status" value="1"/>
</dbReference>
<dbReference type="InterPro" id="IPR018834">
    <property type="entry name" value="DNA/RNA-bd_Est1-type"/>
</dbReference>
<sequence>MGKRNQQNPPARNETSPLARERPSPGSRSVVAEPLQSSASPETIWDDGELAGTPRGQETIRQLPQPANAQRVDSPLDTPESSEGGSMARRRGFVLHPGVSKRSGKQPQTTIMDADFDRSKIDFVGTGEIGAVKGNPSQRRLFDPAAPTHGDRPNRPDSIPCESPQNRRNQSGWRGKITGRDVSGPRPMAQGSREGGKIMILNNPAASQRLPRSGSHEPEESPQMFAGPETRPISLEQLIAEVKGIYAGLVMVEAKCCEVDAKQTAVAKDQDGQYPRLNNEQWQALNSLHRTLLHEHHDFFLASQHPIATPALRKLALTYSMPTRMWRHAIQSYLELLRRRLPHSMEHMLSFLYLAYNILTLLYETVPAFKDTWIESLGDLGRYRMAIEDDDIHDRDVWGKTARFWYLKAADKTPDVGRLYHHLAILARPNVLFQLFYYCKSLGVSQPFPPSRETVLIVFDSVLTPNNLVPRAPLVVVEFVQLHGIIFTHTGLGKFDNCLAKFLHNLSTHLSDPMSKWKGPGSYLAICNITSLYQYGDKDSLLYQALSQGAHVVDVEMGDVPALSESGGVLPPLPTKVASPPFRPVSGASGADQSARGIAAREGSLGNSKKLAYGILNLALQRIGDVNVLPHVHIWLVFMMHITTSKSAMRLLENTFPWESLVPMLNFLLKSFDSDRFECEEFPIPERGIGRPLPEDFIIHGLDWARLYYPEGWFKEVHVEDGERSMELSSMANIRVERILWLATRIAASGDRLVFKHRRFFIHPSLYQRMQQPMFEQSKEVRFLNQQHQLRSQIKTEPVKTEPMKTTMTNKGPEVLQPRYTVLVIDTNLLLSHLETFRLIISTNDWSVIIPRCVIDELLSLTSNLGGEGNAAKAAIIAVNDAVNEKRDVTVVAVNGDIAMNIGFENLRNNAMNESSNINAIIETTRHQGVVRRGILGNAGENEAAVLITEDVRMRAKAYERGVTAMATSVVHRYLSPPDACTRSKRKSSEHPAVVLKHRYPQWEEEDIECALSESNGDLHGAIEQMKIGGDKKRQRKRGSDS</sequence>
<evidence type="ECO:0000256" key="1">
    <source>
        <dbReference type="RuleBase" id="RU369098"/>
    </source>
</evidence>
<feature type="domain" description="DNA/RNA-binding" evidence="3">
    <location>
        <begin position="404"/>
        <end position="516"/>
    </location>
</feature>
<dbReference type="InterPro" id="IPR045153">
    <property type="entry name" value="Est1/Ebs1-like"/>
</dbReference>
<evidence type="ECO:0008006" key="7">
    <source>
        <dbReference type="Google" id="ProtNLM"/>
    </source>
</evidence>
<dbReference type="Pfam" id="PF13638">
    <property type="entry name" value="PIN_4"/>
    <property type="match status" value="1"/>
</dbReference>
<feature type="compositionally biased region" description="Polar residues" evidence="2">
    <location>
        <begin position="163"/>
        <end position="172"/>
    </location>
</feature>
<feature type="domain" description="PIN" evidence="4">
    <location>
        <begin position="823"/>
        <end position="967"/>
    </location>
</feature>
<comment type="function">
    <text evidence="1">Plays a role in nonsense-mediated mRNA decay.</text>
</comment>
<accession>A0ABR3G6K7</accession>
<dbReference type="InterPro" id="IPR011990">
    <property type="entry name" value="TPR-like_helical_dom_sf"/>
</dbReference>
<dbReference type="Pfam" id="PF10373">
    <property type="entry name" value="EST1_DNA_bind"/>
    <property type="match status" value="1"/>
</dbReference>
<comment type="caution">
    <text evidence="5">The sequence shown here is derived from an EMBL/GenBank/DDBJ whole genome shotgun (WGS) entry which is preliminary data.</text>
</comment>
<evidence type="ECO:0000313" key="6">
    <source>
        <dbReference type="Proteomes" id="UP001447188"/>
    </source>
</evidence>
<feature type="compositionally biased region" description="Polar residues" evidence="2">
    <location>
        <begin position="59"/>
        <end position="68"/>
    </location>
</feature>
<dbReference type="PANTHER" id="PTHR15696:SF0">
    <property type="entry name" value="TELOMERASE-BINDING PROTEIN EST1A"/>
    <property type="match status" value="1"/>
</dbReference>
<name>A0ABR3G6K7_9PEZI</name>
<feature type="compositionally biased region" description="Basic residues" evidence="2">
    <location>
        <begin position="1033"/>
        <end position="1042"/>
    </location>
</feature>